<sequence>MSNQVWLVTIRFKKRGLMPNEFTVRLASTEFGDMYTVKELIDVGYKKLKENSLTGRNFFLTIPQRIVGYGRYIGYDSDSVLAVYTEKDKGRIALTDVARHVLVNNEVIVVEYYDRKLFFGTSFLVLTGLAYVGYNVRRYIRYRIHKDAMLALNKN</sequence>
<reference evidence="2" key="1">
    <citation type="submission" date="2021-02" db="EMBL/GenBank/DDBJ databases">
        <authorList>
            <person name="Nowell W R."/>
        </authorList>
    </citation>
    <scope>NUCLEOTIDE SEQUENCE</scope>
    <source>
        <strain evidence="2">Ploen Becks lab</strain>
    </source>
</reference>
<dbReference type="OrthoDB" id="10337230at2759"/>
<dbReference type="EMBL" id="CAJNOC010000215">
    <property type="protein sequence ID" value="CAF0728504.1"/>
    <property type="molecule type" value="Genomic_DNA"/>
</dbReference>
<evidence type="ECO:0000313" key="3">
    <source>
        <dbReference type="Proteomes" id="UP000663879"/>
    </source>
</evidence>
<dbReference type="AlphaFoldDB" id="A0A813MS53"/>
<name>A0A813MS53_9BILA</name>
<dbReference type="Proteomes" id="UP000663879">
    <property type="component" value="Unassembled WGS sequence"/>
</dbReference>
<keyword evidence="1" id="KW-1133">Transmembrane helix</keyword>
<protein>
    <submittedName>
        <fullName evidence="2">Uncharacterized protein</fullName>
    </submittedName>
</protein>
<organism evidence="2 3">
    <name type="scientific">Brachionus calyciflorus</name>
    <dbReference type="NCBI Taxonomy" id="104777"/>
    <lineage>
        <taxon>Eukaryota</taxon>
        <taxon>Metazoa</taxon>
        <taxon>Spiralia</taxon>
        <taxon>Gnathifera</taxon>
        <taxon>Rotifera</taxon>
        <taxon>Eurotatoria</taxon>
        <taxon>Monogononta</taxon>
        <taxon>Pseudotrocha</taxon>
        <taxon>Ploima</taxon>
        <taxon>Brachionidae</taxon>
        <taxon>Brachionus</taxon>
    </lineage>
</organism>
<keyword evidence="1" id="KW-0472">Membrane</keyword>
<evidence type="ECO:0000256" key="1">
    <source>
        <dbReference type="SAM" id="Phobius"/>
    </source>
</evidence>
<keyword evidence="3" id="KW-1185">Reference proteome</keyword>
<proteinExistence type="predicted"/>
<keyword evidence="1" id="KW-0812">Transmembrane</keyword>
<comment type="caution">
    <text evidence="2">The sequence shown here is derived from an EMBL/GenBank/DDBJ whole genome shotgun (WGS) entry which is preliminary data.</text>
</comment>
<accession>A0A813MS53</accession>
<evidence type="ECO:0000313" key="2">
    <source>
        <dbReference type="EMBL" id="CAF0728504.1"/>
    </source>
</evidence>
<feature type="transmembrane region" description="Helical" evidence="1">
    <location>
        <begin position="117"/>
        <end position="136"/>
    </location>
</feature>
<gene>
    <name evidence="2" type="ORF">OXX778_LOCUS2682</name>
</gene>